<evidence type="ECO:0000313" key="3">
    <source>
        <dbReference type="Proteomes" id="UP000494102"/>
    </source>
</evidence>
<dbReference type="InterPro" id="IPR051397">
    <property type="entry name" value="Zn-ADH-like_protein"/>
</dbReference>
<dbReference type="RefSeq" id="WP_015003015.1">
    <property type="nucleotide sequence ID" value="NZ_CADILN010000002.1"/>
</dbReference>
<dbReference type="SUPFAM" id="SSF51735">
    <property type="entry name" value="NAD(P)-binding Rossmann-fold domains"/>
    <property type="match status" value="1"/>
</dbReference>
<feature type="domain" description="Enoyl reductase (ER)" evidence="1">
    <location>
        <begin position="22"/>
        <end position="330"/>
    </location>
</feature>
<dbReference type="InterPro" id="IPR013154">
    <property type="entry name" value="ADH-like_N"/>
</dbReference>
<dbReference type="PANTHER" id="PTHR43677:SF1">
    <property type="entry name" value="ACRYLYL-COA REDUCTASE ACUI-RELATED"/>
    <property type="match status" value="1"/>
</dbReference>
<sequence length="334" mass="35419">MTQTKAFKAMLLREKDRTTTSANVETLTVDQLPEGDTLVQIDYSTLNFKDALAVTGNGKIVKTWPMVPGVDFSGTVVETAHPRLAIGQRVVLTGWSVGEKHWGGYSQYQRIRGDWLVPIPEGLDSRLAMMIGTAGFTAMLCVIALERSGVAPTSGAVLVTGAGGGVGSVAVTILSALGYSVSALTGDVGKHEYVLSLGAKECVDGPVWKDAPRPLEAQRWSAAIDTVGSNVLARVLAEMNYGGTVAACGLAGGPDLPTTVMPFILRGVRLLGVDSVMLPYAERLATWQRVSRDLPKAVLERIAARTVSLDEVRDAASDLLSGKLEGRVLVDVNK</sequence>
<dbReference type="EMBL" id="CADILN010000002">
    <property type="protein sequence ID" value="CAB4048784.1"/>
    <property type="molecule type" value="Genomic_DNA"/>
</dbReference>
<dbReference type="CDD" id="cd08288">
    <property type="entry name" value="MDR_yhdh"/>
    <property type="match status" value="1"/>
</dbReference>
<dbReference type="GeneID" id="27797413"/>
<dbReference type="GO" id="GO:0043957">
    <property type="term" value="F:acryloyl-CoA reductase (NADPH) activity"/>
    <property type="evidence" value="ECO:0007669"/>
    <property type="project" value="UniProtKB-EC"/>
</dbReference>
<dbReference type="SUPFAM" id="SSF50129">
    <property type="entry name" value="GroES-like"/>
    <property type="match status" value="1"/>
</dbReference>
<dbReference type="SMART" id="SM00829">
    <property type="entry name" value="PKS_ER"/>
    <property type="match status" value="1"/>
</dbReference>
<gene>
    <name evidence="2" type="primary">acuI</name>
    <name evidence="2" type="ORF">LMG9964_02425</name>
</gene>
<dbReference type="Pfam" id="PF08240">
    <property type="entry name" value="ADH_N"/>
    <property type="match status" value="1"/>
</dbReference>
<dbReference type="NCBIfam" id="TIGR02823">
    <property type="entry name" value="oxido_YhdH"/>
    <property type="match status" value="1"/>
</dbReference>
<accession>A0A6J5K728</accession>
<dbReference type="Proteomes" id="UP000494102">
    <property type="component" value="Unassembled WGS sequence"/>
</dbReference>
<dbReference type="InterPro" id="IPR011032">
    <property type="entry name" value="GroES-like_sf"/>
</dbReference>
<dbReference type="Gene3D" id="3.90.180.10">
    <property type="entry name" value="Medium-chain alcohol dehydrogenases, catalytic domain"/>
    <property type="match status" value="1"/>
</dbReference>
<dbReference type="InterPro" id="IPR014188">
    <property type="entry name" value="Acrylyl-CoA_reductase_AcuI"/>
</dbReference>
<evidence type="ECO:0000313" key="2">
    <source>
        <dbReference type="EMBL" id="CAB4048784.1"/>
    </source>
</evidence>
<protein>
    <submittedName>
        <fullName evidence="2">Putative acrylyl-CoA reductase AcuI</fullName>
        <ecNumber evidence="2">1.3.1.84</ecNumber>
    </submittedName>
</protein>
<keyword evidence="2" id="KW-0560">Oxidoreductase</keyword>
<proteinExistence type="predicted"/>
<dbReference type="Pfam" id="PF00107">
    <property type="entry name" value="ADH_zinc_N"/>
    <property type="match status" value="1"/>
</dbReference>
<dbReference type="InterPro" id="IPR020843">
    <property type="entry name" value="ER"/>
</dbReference>
<organism evidence="2 3">
    <name type="scientific">Paraburkholderia phenoliruptrix</name>
    <dbReference type="NCBI Taxonomy" id="252970"/>
    <lineage>
        <taxon>Bacteria</taxon>
        <taxon>Pseudomonadati</taxon>
        <taxon>Pseudomonadota</taxon>
        <taxon>Betaproteobacteria</taxon>
        <taxon>Burkholderiales</taxon>
        <taxon>Burkholderiaceae</taxon>
        <taxon>Paraburkholderia</taxon>
    </lineage>
</organism>
<dbReference type="EC" id="1.3.1.84" evidence="2"/>
<evidence type="ECO:0000259" key="1">
    <source>
        <dbReference type="SMART" id="SM00829"/>
    </source>
</evidence>
<dbReference type="InterPro" id="IPR036291">
    <property type="entry name" value="NAD(P)-bd_dom_sf"/>
</dbReference>
<dbReference type="Gene3D" id="3.40.50.720">
    <property type="entry name" value="NAD(P)-binding Rossmann-like Domain"/>
    <property type="match status" value="1"/>
</dbReference>
<name>A0A6J5K728_9BURK</name>
<dbReference type="PANTHER" id="PTHR43677">
    <property type="entry name" value="SHORT-CHAIN DEHYDROGENASE/REDUCTASE"/>
    <property type="match status" value="1"/>
</dbReference>
<dbReference type="AlphaFoldDB" id="A0A6J5K728"/>
<dbReference type="InterPro" id="IPR013149">
    <property type="entry name" value="ADH-like_C"/>
</dbReference>
<reference evidence="2 3" key="1">
    <citation type="submission" date="2020-04" db="EMBL/GenBank/DDBJ databases">
        <authorList>
            <person name="De Canck E."/>
        </authorList>
    </citation>
    <scope>NUCLEOTIDE SEQUENCE [LARGE SCALE GENOMIC DNA]</scope>
    <source>
        <strain evidence="2 3">LMG 9964</strain>
    </source>
</reference>